<dbReference type="EMBL" id="JBIMZQ010000013">
    <property type="protein sequence ID" value="KAL3667775.1"/>
    <property type="molecule type" value="Genomic_DNA"/>
</dbReference>
<evidence type="ECO:0000256" key="6">
    <source>
        <dbReference type="ARBA" id="ARBA00022763"/>
    </source>
</evidence>
<evidence type="ECO:0000256" key="10">
    <source>
        <dbReference type="SAM" id="MobiDB-lite"/>
    </source>
</evidence>
<dbReference type="Pfam" id="PF13855">
    <property type="entry name" value="LRR_8"/>
    <property type="match status" value="1"/>
</dbReference>
<evidence type="ECO:0000256" key="3">
    <source>
        <dbReference type="ARBA" id="ARBA00022454"/>
    </source>
</evidence>
<dbReference type="GO" id="GO:0005694">
    <property type="term" value="C:chromosome"/>
    <property type="evidence" value="ECO:0007669"/>
    <property type="project" value="UniProtKB-SubCell"/>
</dbReference>
<dbReference type="GO" id="GO:0006325">
    <property type="term" value="P:chromatin organization"/>
    <property type="evidence" value="ECO:0007669"/>
    <property type="project" value="UniProtKB-KW"/>
</dbReference>
<dbReference type="CDD" id="cd00201">
    <property type="entry name" value="WW"/>
    <property type="match status" value="1"/>
</dbReference>
<dbReference type="PROSITE" id="PS01159">
    <property type="entry name" value="WW_DOMAIN_1"/>
    <property type="match status" value="2"/>
</dbReference>
<evidence type="ECO:0000256" key="4">
    <source>
        <dbReference type="ARBA" id="ARBA00022614"/>
    </source>
</evidence>
<feature type="compositionally biased region" description="Acidic residues" evidence="10">
    <location>
        <begin position="148"/>
        <end position="161"/>
    </location>
</feature>
<dbReference type="Gene3D" id="3.80.10.10">
    <property type="entry name" value="Ribonuclease Inhibitor"/>
    <property type="match status" value="3"/>
</dbReference>
<feature type="domain" description="WW" evidence="11">
    <location>
        <begin position="1"/>
        <end position="33"/>
    </location>
</feature>
<proteinExistence type="inferred from homology"/>
<dbReference type="PANTHER" id="PTHR48051:SF54">
    <property type="entry name" value="LEUCINE-RICH REPEAT-CONTAINING PROTEIN"/>
    <property type="match status" value="1"/>
</dbReference>
<sequence length="1183" mass="135470">MSSVWEEAYDETSGRAYYFNRQTGETSWTLPGEATSEAAAGNAWQQSFDEASQTIYYYNIHSGETSWTLPEDAETEVDLSYLTFAVVRLQSMFRGAKERKRTRRLVKAQYQCTIDPDSGKILYTHLDSNSSSWTKPALFNPLGIPDDGGGEEEESEEDDDDFERFQHEAERDAEEEEIEAAMAVNEAQEIELDEATKRKMQRKYPRSKAQKIVDEAEDAEEQVQVLDMSGLEAWKLSSRIWNLQFLMKLVLSHNCLTRIPSGVQDLIHLEELDVSYNQLTRLPSCLQTTKSLTSIRAAHNLIQTFSPKLWKLREIRYLDLSHNRLKELPYVEGDLKLLRETREWQVGIGLLVGLEVLLLNNNRLAEVPKSIEKCTELTLLDLSDNQLASLCDEIPALVSLQRLVVHHNAVRALPEAIGDLVNLQELDLAHNRLITLPESIGALHKLETLQLFSNQLRLLPKEFGALSQLCHLDLDNNPKLINLEEFFRHLSSINFFSASSCGIVTFETLDFLKDSPVETLRLRQNALQEFPLLIGHAVMQDTLLELVLAGNYLTQVPLAVLLYCSHLYHLDLSNNSLRVLPTEIAHLRKLEIVNINTNNLQELPGELTQLPRLRELQCDHNQLQQLPLRLGNLTHLAKLNVSSNRLRSLPTSLMELTELQSLYASDNLLFAPPPAIFKCYCDFSNNPFTAQQNKLQQDRRDRLALALKFVDTGEFGNAEKLLSQVIAEVETLSYVDQKREGPQLHYKRGFCRFMLLKMARQDIDDTSAEISACEQEVHGNELIHARELRLKAKHKKTHEDRPESPTHNSPDNNEAQPEDSSKEFYANTVQKRAEARQKYQIFAHGALKDLKEAIESNCVEITTAYHLKGLTHMALQQYPDGIRSLTEALRCVHAPLPNIDVDNQKEHIFEESQNIPTIPEASIQLFLSRAEAYRGLGQLPSAIADIRHVLSHYPIQHDNTTVATLAGEYARAWEVEQAGYNVDDAALLRAFDIEAVSGLARRPEVLDIQAEALSAAAKKKKGGNQPPKRLPPAERFRLDCKMHEEALIAERKKERAPYEEIHARSIVFLARARDFKREIRANLQMEMEERHQRHIEREIAHEKERRRLEQQREVDERIIMKYEDEWMHWFVSEELRLELERQRRADEAQQRADAKVAYAARLTKRGGKRQAAVNQRGKGNSRR</sequence>
<dbReference type="SMART" id="SM00365">
    <property type="entry name" value="LRR_SD22"/>
    <property type="match status" value="4"/>
</dbReference>
<evidence type="ECO:0000256" key="5">
    <source>
        <dbReference type="ARBA" id="ARBA00022737"/>
    </source>
</evidence>
<keyword evidence="7" id="KW-0156">Chromatin regulator</keyword>
<dbReference type="AlphaFoldDB" id="A0ABD3FPT7"/>
<keyword evidence="6" id="KW-0227">DNA damage</keyword>
<feature type="domain" description="WW" evidence="11">
    <location>
        <begin position="38"/>
        <end position="72"/>
    </location>
</feature>
<organism evidence="12 13">
    <name type="scientific">Phytophthora oleae</name>
    <dbReference type="NCBI Taxonomy" id="2107226"/>
    <lineage>
        <taxon>Eukaryota</taxon>
        <taxon>Sar</taxon>
        <taxon>Stramenopiles</taxon>
        <taxon>Oomycota</taxon>
        <taxon>Peronosporomycetes</taxon>
        <taxon>Peronosporales</taxon>
        <taxon>Peronosporaceae</taxon>
        <taxon>Phytophthora</taxon>
    </lineage>
</organism>
<dbReference type="PROSITE" id="PS50096">
    <property type="entry name" value="IQ"/>
    <property type="match status" value="1"/>
</dbReference>
<keyword evidence="13" id="KW-1185">Reference proteome</keyword>
<dbReference type="SUPFAM" id="SSF48452">
    <property type="entry name" value="TPR-like"/>
    <property type="match status" value="1"/>
</dbReference>
<evidence type="ECO:0000313" key="13">
    <source>
        <dbReference type="Proteomes" id="UP001632037"/>
    </source>
</evidence>
<evidence type="ECO:0000256" key="2">
    <source>
        <dbReference type="ARBA" id="ARBA00010999"/>
    </source>
</evidence>
<keyword evidence="9" id="KW-0175">Coiled coil</keyword>
<dbReference type="SUPFAM" id="SSF51045">
    <property type="entry name" value="WW domain"/>
    <property type="match status" value="2"/>
</dbReference>
<evidence type="ECO:0000313" key="12">
    <source>
        <dbReference type="EMBL" id="KAL3667775.1"/>
    </source>
</evidence>
<evidence type="ECO:0000259" key="11">
    <source>
        <dbReference type="PROSITE" id="PS50020"/>
    </source>
</evidence>
<dbReference type="InterPro" id="IPR001202">
    <property type="entry name" value="WW_dom"/>
</dbReference>
<feature type="region of interest" description="Disordered" evidence="10">
    <location>
        <begin position="1163"/>
        <end position="1183"/>
    </location>
</feature>
<dbReference type="InterPro" id="IPR032675">
    <property type="entry name" value="LRR_dom_sf"/>
</dbReference>
<keyword evidence="8" id="KW-0234">DNA repair</keyword>
<comment type="caution">
    <text evidence="12">The sequence shown here is derived from an EMBL/GenBank/DDBJ whole genome shotgun (WGS) entry which is preliminary data.</text>
</comment>
<dbReference type="GO" id="GO:0006281">
    <property type="term" value="P:DNA repair"/>
    <property type="evidence" value="ECO:0007669"/>
    <property type="project" value="UniProtKB-KW"/>
</dbReference>
<feature type="compositionally biased region" description="Polar residues" evidence="10">
    <location>
        <begin position="805"/>
        <end position="815"/>
    </location>
</feature>
<keyword evidence="4" id="KW-0433">Leucine-rich repeat</keyword>
<dbReference type="PROSITE" id="PS50020">
    <property type="entry name" value="WW_DOMAIN_2"/>
    <property type="match status" value="2"/>
</dbReference>
<name>A0ABD3FPT7_9STRA</name>
<dbReference type="Pfam" id="PF00560">
    <property type="entry name" value="LRR_1"/>
    <property type="match status" value="1"/>
</dbReference>
<dbReference type="SMART" id="SM00456">
    <property type="entry name" value="WW"/>
    <property type="match status" value="3"/>
</dbReference>
<reference evidence="12 13" key="1">
    <citation type="submission" date="2024-09" db="EMBL/GenBank/DDBJ databases">
        <title>Genome sequencing and assembly of Phytophthora oleae, isolate VK10A, causative agent of rot of olive drupes.</title>
        <authorList>
            <person name="Conti Taguali S."/>
            <person name="Riolo M."/>
            <person name="La Spada F."/>
            <person name="Cacciola S.O."/>
            <person name="Dionisio G."/>
        </authorList>
    </citation>
    <scope>NUCLEOTIDE SEQUENCE [LARGE SCALE GENOMIC DNA]</scope>
    <source>
        <strain evidence="12 13">VK10A</strain>
    </source>
</reference>
<dbReference type="InterPro" id="IPR011990">
    <property type="entry name" value="TPR-like_helical_dom_sf"/>
</dbReference>
<dbReference type="PROSITE" id="PS51450">
    <property type="entry name" value="LRR"/>
    <property type="match status" value="5"/>
</dbReference>
<dbReference type="InterPro" id="IPR019734">
    <property type="entry name" value="TPR_rpt"/>
</dbReference>
<comment type="subcellular location">
    <subcellularLocation>
        <location evidence="1">Chromosome</location>
    </subcellularLocation>
</comment>
<dbReference type="SUPFAM" id="SSF52058">
    <property type="entry name" value="L domain-like"/>
    <property type="match status" value="2"/>
</dbReference>
<feature type="region of interest" description="Disordered" evidence="10">
    <location>
        <begin position="135"/>
        <end position="161"/>
    </location>
</feature>
<dbReference type="SMART" id="SM00369">
    <property type="entry name" value="LRR_TYP"/>
    <property type="match status" value="13"/>
</dbReference>
<dbReference type="InterPro" id="IPR055414">
    <property type="entry name" value="LRR_R13L4/SHOC2-like"/>
</dbReference>
<dbReference type="InterPro" id="IPR001611">
    <property type="entry name" value="Leu-rich_rpt"/>
</dbReference>
<keyword evidence="3" id="KW-0158">Chromosome</keyword>
<gene>
    <name evidence="12" type="ORF">V7S43_007326</name>
</gene>
<dbReference type="InterPro" id="IPR036020">
    <property type="entry name" value="WW_dom_sf"/>
</dbReference>
<accession>A0ABD3FPT7</accession>
<dbReference type="Gene3D" id="2.20.70.10">
    <property type="match status" value="2"/>
</dbReference>
<dbReference type="InterPro" id="IPR003591">
    <property type="entry name" value="Leu-rich_rpt_typical-subtyp"/>
</dbReference>
<evidence type="ECO:0000256" key="9">
    <source>
        <dbReference type="SAM" id="Coils"/>
    </source>
</evidence>
<dbReference type="SMART" id="SM00364">
    <property type="entry name" value="LRR_BAC"/>
    <property type="match status" value="13"/>
</dbReference>
<evidence type="ECO:0000256" key="8">
    <source>
        <dbReference type="ARBA" id="ARBA00023204"/>
    </source>
</evidence>
<protein>
    <recommendedName>
        <fullName evidence="11">WW domain-containing protein</fullName>
    </recommendedName>
</protein>
<evidence type="ECO:0000256" key="1">
    <source>
        <dbReference type="ARBA" id="ARBA00004286"/>
    </source>
</evidence>
<dbReference type="SMART" id="SM00028">
    <property type="entry name" value="TPR"/>
    <property type="match status" value="2"/>
</dbReference>
<dbReference type="InterPro" id="IPR050216">
    <property type="entry name" value="LRR_domain-containing"/>
</dbReference>
<dbReference type="PRINTS" id="PR00019">
    <property type="entry name" value="LEURICHRPT"/>
</dbReference>
<dbReference type="Pfam" id="PF23598">
    <property type="entry name" value="LRR_14"/>
    <property type="match status" value="1"/>
</dbReference>
<dbReference type="Proteomes" id="UP001632037">
    <property type="component" value="Unassembled WGS sequence"/>
</dbReference>
<comment type="similarity">
    <text evidence="2">Belongs to the Tonsoku family.</text>
</comment>
<dbReference type="PANTHER" id="PTHR48051">
    <property type="match status" value="1"/>
</dbReference>
<feature type="region of interest" description="Disordered" evidence="10">
    <location>
        <begin position="793"/>
        <end position="821"/>
    </location>
</feature>
<evidence type="ECO:0000256" key="7">
    <source>
        <dbReference type="ARBA" id="ARBA00022853"/>
    </source>
</evidence>
<dbReference type="Gene3D" id="1.25.40.10">
    <property type="entry name" value="Tetratricopeptide repeat domain"/>
    <property type="match status" value="1"/>
</dbReference>
<dbReference type="Pfam" id="PF00397">
    <property type="entry name" value="WW"/>
    <property type="match status" value="1"/>
</dbReference>
<keyword evidence="5" id="KW-0677">Repeat</keyword>
<feature type="coiled-coil region" evidence="9">
    <location>
        <begin position="166"/>
        <end position="229"/>
    </location>
</feature>